<dbReference type="InterPro" id="IPR036615">
    <property type="entry name" value="Mur_ligase_C_dom_sf"/>
</dbReference>
<dbReference type="Gene3D" id="3.40.1190.10">
    <property type="entry name" value="Mur-like, catalytic domain"/>
    <property type="match status" value="1"/>
</dbReference>
<keyword evidence="7" id="KW-0436">Ligase</keyword>
<comment type="catalytic activity">
    <reaction evidence="11">
        <text>[L-4-(L-arginin-2-N-yl)aspartate](n)-L-aspartate + L-arginine + ATP = [L-4-(L-arginin-2-N-yl)aspartate](n+1) + ADP + phosphate + H(+)</text>
        <dbReference type="Rhea" id="RHEA:23888"/>
        <dbReference type="Rhea" id="RHEA-COMP:13732"/>
        <dbReference type="Rhea" id="RHEA-COMP:13733"/>
        <dbReference type="ChEBI" id="CHEBI:15378"/>
        <dbReference type="ChEBI" id="CHEBI:30616"/>
        <dbReference type="ChEBI" id="CHEBI:32682"/>
        <dbReference type="ChEBI" id="CHEBI:43474"/>
        <dbReference type="ChEBI" id="CHEBI:137986"/>
        <dbReference type="ChEBI" id="CHEBI:137990"/>
        <dbReference type="ChEBI" id="CHEBI:456216"/>
        <dbReference type="EC" id="6.3.2.30"/>
    </reaction>
</comment>
<evidence type="ECO:0000256" key="1">
    <source>
        <dbReference type="ARBA" id="ARBA00003184"/>
    </source>
</evidence>
<comment type="catalytic activity">
    <reaction evidence="12">
        <text>[L-4-(L-arginin-2-N-yl)aspartate](n) + L-aspartate + ATP = [L-4-(L-arginin-2-N-yl)aspartate](n)-L-aspartate + ADP + phosphate + H(+)</text>
        <dbReference type="Rhea" id="RHEA:13277"/>
        <dbReference type="Rhea" id="RHEA-COMP:13728"/>
        <dbReference type="Rhea" id="RHEA-COMP:13733"/>
        <dbReference type="ChEBI" id="CHEBI:15378"/>
        <dbReference type="ChEBI" id="CHEBI:29991"/>
        <dbReference type="ChEBI" id="CHEBI:30616"/>
        <dbReference type="ChEBI" id="CHEBI:43474"/>
        <dbReference type="ChEBI" id="CHEBI:137986"/>
        <dbReference type="ChEBI" id="CHEBI:137990"/>
        <dbReference type="ChEBI" id="CHEBI:456216"/>
        <dbReference type="EC" id="6.3.2.29"/>
    </reaction>
</comment>
<protein>
    <recommendedName>
        <fullName evidence="6">Cyanophycin synthetase</fullName>
        <ecNumber evidence="5">6.3.2.29</ecNumber>
        <ecNumber evidence="4">6.3.2.30</ecNumber>
    </recommendedName>
    <alternativeName>
        <fullName evidence="10">Cyanophycin synthase</fullName>
    </alternativeName>
</protein>
<dbReference type="SUPFAM" id="SSF53244">
    <property type="entry name" value="MurD-like peptide ligases, peptide-binding domain"/>
    <property type="match status" value="1"/>
</dbReference>
<dbReference type="EC" id="6.3.2.30" evidence="4"/>
<dbReference type="NCBIfam" id="NF010623">
    <property type="entry name" value="PRK14016.1"/>
    <property type="match status" value="1"/>
</dbReference>
<dbReference type="InterPro" id="IPR005479">
    <property type="entry name" value="CPAse_ATP-bd"/>
</dbReference>
<dbReference type="OrthoDB" id="9803907at2"/>
<evidence type="ECO:0000256" key="6">
    <source>
        <dbReference type="ARBA" id="ARBA00022036"/>
    </source>
</evidence>
<dbReference type="Proteomes" id="UP000253862">
    <property type="component" value="Chromosome"/>
</dbReference>
<dbReference type="PANTHER" id="PTHR23135:SF18">
    <property type="entry name" value="CYANOPHYCIN SYNTHETASE"/>
    <property type="match status" value="1"/>
</dbReference>
<dbReference type="InterPro" id="IPR013221">
    <property type="entry name" value="Mur_ligase_cen"/>
</dbReference>
<dbReference type="SUPFAM" id="SSF56059">
    <property type="entry name" value="Glutathione synthetase ATP-binding domain-like"/>
    <property type="match status" value="1"/>
</dbReference>
<proteinExistence type="inferred from homology"/>
<evidence type="ECO:0000256" key="10">
    <source>
        <dbReference type="ARBA" id="ARBA00031353"/>
    </source>
</evidence>
<evidence type="ECO:0000313" key="16">
    <source>
        <dbReference type="Proteomes" id="UP000253862"/>
    </source>
</evidence>
<evidence type="ECO:0000256" key="4">
    <source>
        <dbReference type="ARBA" id="ARBA00012968"/>
    </source>
</evidence>
<dbReference type="PANTHER" id="PTHR23135">
    <property type="entry name" value="MUR LIGASE FAMILY MEMBER"/>
    <property type="match status" value="1"/>
</dbReference>
<dbReference type="InterPro" id="IPR011810">
    <property type="entry name" value="Cya_phycin_syn"/>
</dbReference>
<evidence type="ECO:0000313" key="15">
    <source>
        <dbReference type="EMBL" id="AXH30104.1"/>
    </source>
</evidence>
<dbReference type="Pfam" id="PF02875">
    <property type="entry name" value="Mur_ligase_C"/>
    <property type="match status" value="1"/>
</dbReference>
<dbReference type="GO" id="GO:0071161">
    <property type="term" value="F:cyanophycin synthetase activity (L-arginine-adding)"/>
    <property type="evidence" value="ECO:0007669"/>
    <property type="project" value="UniProtKB-EC"/>
</dbReference>
<dbReference type="Gene3D" id="3.90.190.20">
    <property type="entry name" value="Mur ligase, C-terminal domain"/>
    <property type="match status" value="1"/>
</dbReference>
<sequence>MKILSTNVYVGPNIYANFPVIRHVIDLGILENWSSAKIGDEFINRLVENLPGLEEHGCSYREKGGFIRRLREDEGTWMGHIWEHVILELQSMAGSDVTFGRTRSTGEVGHYNMVYEYKQKDVGLRAMELARDLLISLLPEKLKKQVESTNEEFDFEYEKVRFIKFAQSKEFGPSTASLVEAAKKRDIPYIRLNDQSLVQFGYGKYQQRIRATITGKTTSIAVDLSCDKEQTNKILSSLGLPVPKQRMVTTEEGALRAAKILGFPLVVKPLDGNHGRGISINLKTMEEIKEAFVEANKVSRYVLLEQYITGFDHRMLVVDGKLVAVAKRVPGHVVGDGKHTIAELVDIVNEDPRRGIGHEKVLTKLELDYQARTLLRAAGYNENTVLNVGEVFYLRSTANLSTGGTAIDVTDIVHPDNRDMAERTIKAIGLDVGGVDFLIDDISQSYHDIGGAICECNAAPGFRMHVAPSEGKPRDVAGAVIDMLIPREYGNARIPIAAITGTNGKTTTSRMVAHMWKNAGKVVGLTTTDGVYINGKLTVAGDTTGPASAQMVLKDPSVEMAILETARGGLLRSGLGYDYCNIGACLNISADHLGLKGINTLEDLAKVKSIVVEAAKDVAVLNADDPNVLKMSAKVTAKHIFYVTMNPEHALVKQHIRAGGKACIIEKGVNGDMITIFDNHIHIPVLWTHLIPATMEGKAIHNVQNSMFALAICYSMGMSLDDMRDGLRTFVTSFYQAPGRMNWFEEHPFKVLMDYGHNPAAIKLVSQMISNMEFAGRKICVLASPGDRRDEDIVELAKTAAPYYDYFICKCDDDTRGRAPDEVPRILKEALIEAGISAVNIETIESEKEAVDAALSMAEEGDLVVIFADKLKRTWKQIIYFNKDQEFDSKYKKLEKQKLEKQEMFSASVIAQDPSLSEEISQVIKAGIISDDSGVRVVYHEEDND</sequence>
<dbReference type="InterPro" id="IPR011761">
    <property type="entry name" value="ATP-grasp"/>
</dbReference>
<comment type="similarity">
    <text evidence="2">In the C-terminal section; belongs to the MurCDEF family.</text>
</comment>
<dbReference type="NCBIfam" id="TIGR02068">
    <property type="entry name" value="cya_phycin_syn"/>
    <property type="match status" value="1"/>
</dbReference>
<dbReference type="GO" id="GO:0005524">
    <property type="term" value="F:ATP binding"/>
    <property type="evidence" value="ECO:0007669"/>
    <property type="project" value="UniProtKB-UniRule"/>
</dbReference>
<dbReference type="RefSeq" id="WP_071629373.1">
    <property type="nucleotide sequence ID" value="NZ_CP022375.1"/>
</dbReference>
<evidence type="ECO:0000256" key="12">
    <source>
        <dbReference type="ARBA" id="ARBA00048425"/>
    </source>
</evidence>
<accession>A0A345JS08</accession>
<dbReference type="InterPro" id="IPR036565">
    <property type="entry name" value="Mur-like_cat_sf"/>
</dbReference>
<evidence type="ECO:0000256" key="5">
    <source>
        <dbReference type="ARBA" id="ARBA00013005"/>
    </source>
</evidence>
<comment type="subunit">
    <text evidence="3">Homodimer.</text>
</comment>
<dbReference type="Pfam" id="PF02786">
    <property type="entry name" value="CPSase_L_D2"/>
    <property type="match status" value="1"/>
</dbReference>
<dbReference type="Pfam" id="PF08245">
    <property type="entry name" value="Mur_ligase_M"/>
    <property type="match status" value="1"/>
</dbReference>
<keyword evidence="8 13" id="KW-0547">Nucleotide-binding</keyword>
<comment type="function">
    <text evidence="1">Catalyzes the ATP-dependent polymerization of arginine and aspartate to multi-L-arginyl-poly-L-aspartic acid (cyanophycin; a water-insoluble reserve polymer).</text>
</comment>
<evidence type="ECO:0000256" key="11">
    <source>
        <dbReference type="ARBA" id="ARBA00048094"/>
    </source>
</evidence>
<dbReference type="Gene3D" id="3.30.470.20">
    <property type="entry name" value="ATP-grasp fold, B domain"/>
    <property type="match status" value="1"/>
</dbReference>
<evidence type="ECO:0000256" key="8">
    <source>
        <dbReference type="ARBA" id="ARBA00022741"/>
    </source>
</evidence>
<dbReference type="Pfam" id="PF18921">
    <property type="entry name" value="Cyanophycin_syn"/>
    <property type="match status" value="1"/>
</dbReference>
<organism evidence="15 16">
    <name type="scientific">Francisella opportunistica</name>
    <dbReference type="NCBI Taxonomy" id="2016517"/>
    <lineage>
        <taxon>Bacteria</taxon>
        <taxon>Pseudomonadati</taxon>
        <taxon>Pseudomonadota</taxon>
        <taxon>Gammaproteobacteria</taxon>
        <taxon>Thiotrichales</taxon>
        <taxon>Francisellaceae</taxon>
        <taxon>Francisella</taxon>
    </lineage>
</organism>
<dbReference type="EC" id="6.3.2.29" evidence="5"/>
<keyword evidence="16" id="KW-1185">Reference proteome</keyword>
<reference evidence="15 16" key="1">
    <citation type="submission" date="2017-07" db="EMBL/GenBank/DDBJ databases">
        <title>Complete genome sequences and comparative analysis of the novel pathogen Francisella opportunistica.</title>
        <authorList>
            <person name="Dietrich E.A."/>
            <person name="Kingry L.C."/>
            <person name="Petersen J.M."/>
        </authorList>
    </citation>
    <scope>NUCLEOTIDE SEQUENCE [LARGE SCALE GENOMIC DNA]</scope>
    <source>
        <strain evidence="15 16">14-2155</strain>
    </source>
</reference>
<dbReference type="PROSITE" id="PS50975">
    <property type="entry name" value="ATP_GRASP"/>
    <property type="match status" value="1"/>
</dbReference>
<evidence type="ECO:0000256" key="9">
    <source>
        <dbReference type="ARBA" id="ARBA00022840"/>
    </source>
</evidence>
<evidence type="ECO:0000256" key="13">
    <source>
        <dbReference type="PROSITE-ProRule" id="PRU00409"/>
    </source>
</evidence>
<evidence type="ECO:0000256" key="2">
    <source>
        <dbReference type="ARBA" id="ARBA00009060"/>
    </source>
</evidence>
<dbReference type="SUPFAM" id="SSF53623">
    <property type="entry name" value="MurD-like peptide ligases, catalytic domain"/>
    <property type="match status" value="1"/>
</dbReference>
<evidence type="ECO:0000256" key="3">
    <source>
        <dbReference type="ARBA" id="ARBA00011738"/>
    </source>
</evidence>
<dbReference type="InterPro" id="IPR013815">
    <property type="entry name" value="ATP_grasp_subdomain_1"/>
</dbReference>
<gene>
    <name evidence="15" type="primary">cphA</name>
    <name evidence="15" type="ORF">CGC43_05670</name>
</gene>
<name>A0A345JS08_9GAMM</name>
<feature type="domain" description="ATP-grasp" evidence="14">
    <location>
        <begin position="232"/>
        <end position="485"/>
    </location>
</feature>
<dbReference type="KEGG" id="foo:CGC45_05665"/>
<keyword evidence="9 13" id="KW-0067">ATP-binding</keyword>
<dbReference type="GO" id="GO:0046872">
    <property type="term" value="F:metal ion binding"/>
    <property type="evidence" value="ECO:0007669"/>
    <property type="project" value="InterPro"/>
</dbReference>
<dbReference type="AlphaFoldDB" id="A0A345JS08"/>
<evidence type="ECO:0000256" key="7">
    <source>
        <dbReference type="ARBA" id="ARBA00022598"/>
    </source>
</evidence>
<evidence type="ECO:0000259" key="14">
    <source>
        <dbReference type="PROSITE" id="PS50975"/>
    </source>
</evidence>
<dbReference type="InterPro" id="IPR044019">
    <property type="entry name" value="Cyanophycin_syn_N"/>
</dbReference>
<dbReference type="GO" id="GO:0071160">
    <property type="term" value="F:cyanophycin synthetase activity (L-aspartate-adding)"/>
    <property type="evidence" value="ECO:0007669"/>
    <property type="project" value="UniProtKB-EC"/>
</dbReference>
<dbReference type="Gene3D" id="3.30.1490.20">
    <property type="entry name" value="ATP-grasp fold, A domain"/>
    <property type="match status" value="1"/>
</dbReference>
<dbReference type="EMBL" id="CP022375">
    <property type="protein sequence ID" value="AXH30104.1"/>
    <property type="molecule type" value="Genomic_DNA"/>
</dbReference>
<dbReference type="InterPro" id="IPR004101">
    <property type="entry name" value="Mur_ligase_C"/>
</dbReference>